<gene>
    <name evidence="3" type="ORF">METZ01_LOCUS252678</name>
</gene>
<dbReference type="Pfam" id="PF01408">
    <property type="entry name" value="GFO_IDH_MocA"/>
    <property type="match status" value="1"/>
</dbReference>
<dbReference type="SUPFAM" id="SSF55347">
    <property type="entry name" value="Glyceraldehyde-3-phosphate dehydrogenase-like, C-terminal domain"/>
    <property type="match status" value="1"/>
</dbReference>
<evidence type="ECO:0000313" key="3">
    <source>
        <dbReference type="EMBL" id="SVB99824.1"/>
    </source>
</evidence>
<dbReference type="AlphaFoldDB" id="A0A382IJ84"/>
<feature type="non-terminal residue" evidence="3">
    <location>
        <position position="296"/>
    </location>
</feature>
<evidence type="ECO:0000259" key="2">
    <source>
        <dbReference type="Pfam" id="PF22725"/>
    </source>
</evidence>
<dbReference type="Gene3D" id="3.30.360.10">
    <property type="entry name" value="Dihydrodipicolinate Reductase, domain 2"/>
    <property type="match status" value="1"/>
</dbReference>
<organism evidence="3">
    <name type="scientific">marine metagenome</name>
    <dbReference type="NCBI Taxonomy" id="408172"/>
    <lineage>
        <taxon>unclassified sequences</taxon>
        <taxon>metagenomes</taxon>
        <taxon>ecological metagenomes</taxon>
    </lineage>
</organism>
<feature type="domain" description="Gfo/Idh/MocA-like oxidoreductase N-terminal" evidence="1">
    <location>
        <begin position="2"/>
        <end position="111"/>
    </location>
</feature>
<dbReference type="PANTHER" id="PTHR43377">
    <property type="entry name" value="BILIVERDIN REDUCTASE A"/>
    <property type="match status" value="1"/>
</dbReference>
<dbReference type="Pfam" id="PF22725">
    <property type="entry name" value="GFO_IDH_MocA_C3"/>
    <property type="match status" value="1"/>
</dbReference>
<dbReference type="GO" id="GO:0000166">
    <property type="term" value="F:nucleotide binding"/>
    <property type="evidence" value="ECO:0007669"/>
    <property type="project" value="InterPro"/>
</dbReference>
<dbReference type="InterPro" id="IPR055170">
    <property type="entry name" value="GFO_IDH_MocA-like_dom"/>
</dbReference>
<dbReference type="InterPro" id="IPR036291">
    <property type="entry name" value="NAD(P)-bd_dom_sf"/>
</dbReference>
<reference evidence="3" key="1">
    <citation type="submission" date="2018-05" db="EMBL/GenBank/DDBJ databases">
        <authorList>
            <person name="Lanie J.A."/>
            <person name="Ng W.-L."/>
            <person name="Kazmierczak K.M."/>
            <person name="Andrzejewski T.M."/>
            <person name="Davidsen T.M."/>
            <person name="Wayne K.J."/>
            <person name="Tettelin H."/>
            <person name="Glass J.I."/>
            <person name="Rusch D."/>
            <person name="Podicherti R."/>
            <person name="Tsui H.-C.T."/>
            <person name="Winkler M.E."/>
        </authorList>
    </citation>
    <scope>NUCLEOTIDE SEQUENCE</scope>
</reference>
<protein>
    <recommendedName>
        <fullName evidence="4">Gfo/Idh/MocA-like oxidoreductase N-terminal domain-containing protein</fullName>
    </recommendedName>
</protein>
<dbReference type="InterPro" id="IPR051450">
    <property type="entry name" value="Gfo/Idh/MocA_Oxidoreductases"/>
</dbReference>
<dbReference type="InterPro" id="IPR000683">
    <property type="entry name" value="Gfo/Idh/MocA-like_OxRdtase_N"/>
</dbReference>
<evidence type="ECO:0008006" key="4">
    <source>
        <dbReference type="Google" id="ProtNLM"/>
    </source>
</evidence>
<evidence type="ECO:0000259" key="1">
    <source>
        <dbReference type="Pfam" id="PF01408"/>
    </source>
</evidence>
<dbReference type="Gene3D" id="3.40.50.720">
    <property type="entry name" value="NAD(P)-binding Rossmann-like Domain"/>
    <property type="match status" value="1"/>
</dbReference>
<dbReference type="EMBL" id="UINC01067800">
    <property type="protein sequence ID" value="SVB99824.1"/>
    <property type="molecule type" value="Genomic_DNA"/>
</dbReference>
<dbReference type="PANTHER" id="PTHR43377:SF1">
    <property type="entry name" value="BILIVERDIN REDUCTASE A"/>
    <property type="match status" value="1"/>
</dbReference>
<feature type="domain" description="GFO/IDH/MocA-like oxidoreductase" evidence="2">
    <location>
        <begin position="120"/>
        <end position="233"/>
    </location>
</feature>
<dbReference type="SUPFAM" id="SSF51735">
    <property type="entry name" value="NAD(P)-binding Rossmann-fold domains"/>
    <property type="match status" value="1"/>
</dbReference>
<name>A0A382IJ84_9ZZZZ</name>
<accession>A0A382IJ84</accession>
<sequence length="296" mass="32212">MGEIGQFHLAALRSSPTVELVGLCDLDAGLLERSARGNEWTSTDYTQVLEQETFDAVDICLPHHLHRPLAIQALTSGRHVLLEKPMALNVTECDQIISVAEQNEVVVGVSHNQLFYEPHVQIRQMLDDGLLGDLRAIRARLAIGGKYGSWRNDPAQAGGGLLMDAGVHRTYLLCMLGGEVSSVLAFMDSPRTETSYTLIMEFTNGAIGTIDATYHGPEGLFDDRVEVVGTRALVEATGCEALFENFATGAGLRVWSSGSWDSHETIDTWDASVKRSVVAFFEAVAQGEKPPVDGRI</sequence>
<proteinExistence type="predicted"/>